<proteinExistence type="predicted"/>
<evidence type="ECO:0000313" key="2">
    <source>
        <dbReference type="Proteomes" id="UP001396334"/>
    </source>
</evidence>
<keyword evidence="2" id="KW-1185">Reference proteome</keyword>
<organism evidence="1 2">
    <name type="scientific">Hibiscus sabdariffa</name>
    <name type="common">roselle</name>
    <dbReference type="NCBI Taxonomy" id="183260"/>
    <lineage>
        <taxon>Eukaryota</taxon>
        <taxon>Viridiplantae</taxon>
        <taxon>Streptophyta</taxon>
        <taxon>Embryophyta</taxon>
        <taxon>Tracheophyta</taxon>
        <taxon>Spermatophyta</taxon>
        <taxon>Magnoliopsida</taxon>
        <taxon>eudicotyledons</taxon>
        <taxon>Gunneridae</taxon>
        <taxon>Pentapetalae</taxon>
        <taxon>rosids</taxon>
        <taxon>malvids</taxon>
        <taxon>Malvales</taxon>
        <taxon>Malvaceae</taxon>
        <taxon>Malvoideae</taxon>
        <taxon>Hibiscus</taxon>
    </lineage>
</organism>
<comment type="caution">
    <text evidence="1">The sequence shown here is derived from an EMBL/GenBank/DDBJ whole genome shotgun (WGS) entry which is preliminary data.</text>
</comment>
<reference evidence="1 2" key="1">
    <citation type="journal article" date="2024" name="G3 (Bethesda)">
        <title>Genome assembly of Hibiscus sabdariffa L. provides insights into metabolisms of medicinal natural products.</title>
        <authorList>
            <person name="Kim T."/>
        </authorList>
    </citation>
    <scope>NUCLEOTIDE SEQUENCE [LARGE SCALE GENOMIC DNA]</scope>
    <source>
        <strain evidence="1">TK-2024</strain>
        <tissue evidence="1">Old leaves</tissue>
    </source>
</reference>
<dbReference type="EMBL" id="JBBPBN010000126">
    <property type="protein sequence ID" value="KAK8976701.1"/>
    <property type="molecule type" value="Genomic_DNA"/>
</dbReference>
<protein>
    <submittedName>
        <fullName evidence="1">Uncharacterized protein</fullName>
    </submittedName>
</protein>
<name>A0ABR2NKJ2_9ROSI</name>
<dbReference type="Proteomes" id="UP001396334">
    <property type="component" value="Unassembled WGS sequence"/>
</dbReference>
<sequence>MEGSLDEAVGMVRRTGMNVERLVEGRDFEEIMMPRTTQQVTGRMEDRVEEVAGAEGNVAVVERELESATDKDRAVNLISNSVFDFPSNFDENLTIVPIGEIISFPIQSVVPQAFQCPSEVVVSGGVPRKVRSVNDLVLAELPGEQRAVLQKAQGRKKGRKVDKVG</sequence>
<accession>A0ABR2NKJ2</accession>
<evidence type="ECO:0000313" key="1">
    <source>
        <dbReference type="EMBL" id="KAK8976701.1"/>
    </source>
</evidence>
<gene>
    <name evidence="1" type="ORF">V6N11_047473</name>
</gene>